<evidence type="ECO:0000256" key="5">
    <source>
        <dbReference type="ARBA" id="ARBA00022989"/>
    </source>
</evidence>
<organism evidence="9 10">
    <name type="scientific">Notoacmeibacter ruber</name>
    <dbReference type="NCBI Taxonomy" id="2670375"/>
    <lineage>
        <taxon>Bacteria</taxon>
        <taxon>Pseudomonadati</taxon>
        <taxon>Pseudomonadota</taxon>
        <taxon>Alphaproteobacteria</taxon>
        <taxon>Hyphomicrobiales</taxon>
        <taxon>Notoacmeibacteraceae</taxon>
        <taxon>Notoacmeibacter</taxon>
    </lineage>
</organism>
<keyword evidence="5 7" id="KW-1133">Transmembrane helix</keyword>
<feature type="transmembrane region" description="Helical" evidence="7">
    <location>
        <begin position="133"/>
        <end position="161"/>
    </location>
</feature>
<keyword evidence="6 7" id="KW-0472">Membrane</keyword>
<dbReference type="AlphaFoldDB" id="A0A3L7JA86"/>
<evidence type="ECO:0000256" key="1">
    <source>
        <dbReference type="ARBA" id="ARBA00004651"/>
    </source>
</evidence>
<evidence type="ECO:0000313" key="10">
    <source>
        <dbReference type="Proteomes" id="UP000281094"/>
    </source>
</evidence>
<keyword evidence="3" id="KW-1003">Cell membrane</keyword>
<gene>
    <name evidence="9" type="ORF">D8780_03245</name>
</gene>
<feature type="domain" description="ABC transmembrane type-1" evidence="8">
    <location>
        <begin position="94"/>
        <end position="311"/>
    </location>
</feature>
<dbReference type="PANTHER" id="PTHR43163:SF2">
    <property type="entry name" value="ABC TRANSPORTER PERMEASE PROTEIN"/>
    <property type="match status" value="1"/>
</dbReference>
<dbReference type="InterPro" id="IPR045621">
    <property type="entry name" value="BPD_transp_1_N"/>
</dbReference>
<evidence type="ECO:0000256" key="3">
    <source>
        <dbReference type="ARBA" id="ARBA00022475"/>
    </source>
</evidence>
<evidence type="ECO:0000256" key="2">
    <source>
        <dbReference type="ARBA" id="ARBA00022448"/>
    </source>
</evidence>
<dbReference type="InterPro" id="IPR035906">
    <property type="entry name" value="MetI-like_sf"/>
</dbReference>
<dbReference type="PANTHER" id="PTHR43163">
    <property type="entry name" value="DIPEPTIDE TRANSPORT SYSTEM PERMEASE PROTEIN DPPB-RELATED"/>
    <property type="match status" value="1"/>
</dbReference>
<evidence type="ECO:0000313" key="9">
    <source>
        <dbReference type="EMBL" id="RLQ87369.1"/>
    </source>
</evidence>
<proteinExistence type="inferred from homology"/>
<dbReference type="InterPro" id="IPR000515">
    <property type="entry name" value="MetI-like"/>
</dbReference>
<evidence type="ECO:0000256" key="7">
    <source>
        <dbReference type="RuleBase" id="RU363032"/>
    </source>
</evidence>
<evidence type="ECO:0000259" key="8">
    <source>
        <dbReference type="PROSITE" id="PS50928"/>
    </source>
</evidence>
<comment type="caution">
    <text evidence="9">The sequence shown here is derived from an EMBL/GenBank/DDBJ whole genome shotgun (WGS) entry which is preliminary data.</text>
</comment>
<evidence type="ECO:0000256" key="6">
    <source>
        <dbReference type="ARBA" id="ARBA00023136"/>
    </source>
</evidence>
<comment type="similarity">
    <text evidence="7">Belongs to the binding-protein-dependent transport system permease family.</text>
</comment>
<keyword evidence="10" id="KW-1185">Reference proteome</keyword>
<dbReference type="Pfam" id="PF19300">
    <property type="entry name" value="BPD_transp_1_N"/>
    <property type="match status" value="1"/>
</dbReference>
<dbReference type="SUPFAM" id="SSF161098">
    <property type="entry name" value="MetI-like"/>
    <property type="match status" value="1"/>
</dbReference>
<dbReference type="Pfam" id="PF00528">
    <property type="entry name" value="BPD_transp_1"/>
    <property type="match status" value="1"/>
</dbReference>
<dbReference type="GO" id="GO:0005886">
    <property type="term" value="C:plasma membrane"/>
    <property type="evidence" value="ECO:0007669"/>
    <property type="project" value="UniProtKB-SubCell"/>
</dbReference>
<feature type="transmembrane region" description="Helical" evidence="7">
    <location>
        <begin position="290"/>
        <end position="314"/>
    </location>
</feature>
<sequence>MLSFILNRVMHGVVVMVAVALISFSMISFLGDPVSNMVGQDTTVAQREELRQSLGLNDPLPLQFARFIDNAVRGDFGLSYSLRVPVSELFAERLPATLELSIISAIFAMVIGIPLGIHTAIHRHSLTTQTILTTSLVGVSLPTFLIGILLILIFGVVLRWLPTFGRGEVVMIGGWSTGLLTVSGLRSLILPVATLTIFQLTLIIRLVRAEMMEVLRTDFIKFARARGIRRRSLNYRHALKNTLMPVITVVGLQLGNIIAFSLITESVFQWPGMGLLFVQAIGNADIPVMVAYLMIIALIFVLINLIVDLLLFALDPRLQSSGAK</sequence>
<evidence type="ECO:0000256" key="4">
    <source>
        <dbReference type="ARBA" id="ARBA00022692"/>
    </source>
</evidence>
<feature type="transmembrane region" description="Helical" evidence="7">
    <location>
        <begin position="246"/>
        <end position="270"/>
    </location>
</feature>
<name>A0A3L7JA86_9HYPH</name>
<dbReference type="RefSeq" id="WP_121644337.1">
    <property type="nucleotide sequence ID" value="NZ_RCWN01000001.1"/>
</dbReference>
<dbReference type="CDD" id="cd06261">
    <property type="entry name" value="TM_PBP2"/>
    <property type="match status" value="1"/>
</dbReference>
<accession>A0A3L7JA86</accession>
<dbReference type="GO" id="GO:0055085">
    <property type="term" value="P:transmembrane transport"/>
    <property type="evidence" value="ECO:0007669"/>
    <property type="project" value="InterPro"/>
</dbReference>
<feature type="transmembrane region" description="Helical" evidence="7">
    <location>
        <begin position="188"/>
        <end position="207"/>
    </location>
</feature>
<protein>
    <submittedName>
        <fullName evidence="9">ABC transporter permease</fullName>
    </submittedName>
</protein>
<feature type="transmembrane region" description="Helical" evidence="7">
    <location>
        <begin position="12"/>
        <end position="31"/>
    </location>
</feature>
<dbReference type="PROSITE" id="PS50928">
    <property type="entry name" value="ABC_TM1"/>
    <property type="match status" value="1"/>
</dbReference>
<dbReference type="EMBL" id="RCWN01000001">
    <property type="protein sequence ID" value="RLQ87369.1"/>
    <property type="molecule type" value="Genomic_DNA"/>
</dbReference>
<keyword evidence="4 7" id="KW-0812">Transmembrane</keyword>
<keyword evidence="2 7" id="KW-0813">Transport</keyword>
<dbReference type="Gene3D" id="1.10.3720.10">
    <property type="entry name" value="MetI-like"/>
    <property type="match status" value="1"/>
</dbReference>
<reference evidence="9 10" key="1">
    <citation type="submission" date="2018-10" db="EMBL/GenBank/DDBJ databases">
        <title>Notoacmeibacter sp. M2BS9Y-3-1, whole genome shotgun sequence.</title>
        <authorList>
            <person name="Tuo L."/>
        </authorList>
    </citation>
    <scope>NUCLEOTIDE SEQUENCE [LARGE SCALE GENOMIC DNA]</scope>
    <source>
        <strain evidence="9 10">M2BS9Y-3-1</strain>
    </source>
</reference>
<dbReference type="Proteomes" id="UP000281094">
    <property type="component" value="Unassembled WGS sequence"/>
</dbReference>
<feature type="transmembrane region" description="Helical" evidence="7">
    <location>
        <begin position="100"/>
        <end position="121"/>
    </location>
</feature>
<comment type="subcellular location">
    <subcellularLocation>
        <location evidence="1 7">Cell membrane</location>
        <topology evidence="1 7">Multi-pass membrane protein</topology>
    </subcellularLocation>
</comment>